<evidence type="ECO:0000313" key="6">
    <source>
        <dbReference type="Proteomes" id="UP000242877"/>
    </source>
</evidence>
<evidence type="ECO:0000256" key="3">
    <source>
        <dbReference type="PIRSR" id="PIRSR602124-2"/>
    </source>
</evidence>
<evidence type="ECO:0000256" key="2">
    <source>
        <dbReference type="ARBA" id="ARBA00022833"/>
    </source>
</evidence>
<evidence type="ECO:0000256" key="1">
    <source>
        <dbReference type="ARBA" id="ARBA00022723"/>
    </source>
</evidence>
<dbReference type="GO" id="GO:1990145">
    <property type="term" value="P:maintenance of translational fidelity"/>
    <property type="evidence" value="ECO:0007669"/>
    <property type="project" value="EnsemblFungi"/>
</dbReference>
<dbReference type="PANTHER" id="PTHR10122:SF0">
    <property type="entry name" value="CYTOCHROME C OXIDASE SUBUNIT 5B, ISOFORM A-RELATED"/>
    <property type="match status" value="1"/>
</dbReference>
<name>A0A166NA30_9EURO</name>
<keyword evidence="1 3" id="KW-0479">Metal-binding</keyword>
<dbReference type="SUPFAM" id="SSF57802">
    <property type="entry name" value="Rubredoxin-like"/>
    <property type="match status" value="1"/>
</dbReference>
<dbReference type="InterPro" id="IPR036972">
    <property type="entry name" value="Cyt_c_oxidase_su5b_sf"/>
</dbReference>
<dbReference type="PROSITE" id="PS51359">
    <property type="entry name" value="COX5B_2"/>
    <property type="match status" value="1"/>
</dbReference>
<dbReference type="GO" id="GO:0006123">
    <property type="term" value="P:mitochondrial electron transport, cytochrome c to oxygen"/>
    <property type="evidence" value="ECO:0007669"/>
    <property type="project" value="EnsemblFungi"/>
</dbReference>
<reference evidence="5 6" key="1">
    <citation type="journal article" date="2016" name="Genome Biol. Evol.">
        <title>Divergent and convergent evolution of fungal pathogenicity.</title>
        <authorList>
            <person name="Shang Y."/>
            <person name="Xiao G."/>
            <person name="Zheng P."/>
            <person name="Cen K."/>
            <person name="Zhan S."/>
            <person name="Wang C."/>
        </authorList>
    </citation>
    <scope>NUCLEOTIDE SEQUENCE [LARGE SCALE GENOMIC DNA]</scope>
    <source>
        <strain evidence="5 6">ARSEF 7405</strain>
    </source>
</reference>
<dbReference type="OrthoDB" id="10249250at2759"/>
<feature type="binding site" evidence="3">
    <location>
        <position position="113"/>
    </location>
    <ligand>
        <name>Zn(2+)</name>
        <dbReference type="ChEBI" id="CHEBI:29105"/>
    </ligand>
</feature>
<dbReference type="AlphaFoldDB" id="A0A166NA30"/>
<dbReference type="GO" id="GO:0004129">
    <property type="term" value="F:cytochrome-c oxidase activity"/>
    <property type="evidence" value="ECO:0007669"/>
    <property type="project" value="EnsemblFungi"/>
</dbReference>
<dbReference type="GO" id="GO:0005740">
    <property type="term" value="C:mitochondrial envelope"/>
    <property type="evidence" value="ECO:0007669"/>
    <property type="project" value="InterPro"/>
</dbReference>
<feature type="compositionally biased region" description="Basic and acidic residues" evidence="4">
    <location>
        <begin position="82"/>
        <end position="93"/>
    </location>
</feature>
<sequence length="188" mass="20783">MFTQRAVSVLARRTPVSRAAFAARTFSSSVTRYIKSPDELFGPGAKKGEIASDLDQATGLDRYELLHQMEGIDAFDTTPLDSSRKGTVEDPIRVKSGGPEQFVGCSGSPAGSHDPIWVVLTKDRPISRCMECGSVYEMEYIGPEESHDDHHHGNIADNVAITIADPSFVAHKDPETFVDYVKPEYWHR</sequence>
<feature type="region of interest" description="Disordered" evidence="4">
    <location>
        <begin position="76"/>
        <end position="99"/>
    </location>
</feature>
<dbReference type="Pfam" id="PF01215">
    <property type="entry name" value="COX5B"/>
    <property type="match status" value="1"/>
</dbReference>
<evidence type="ECO:0000256" key="4">
    <source>
        <dbReference type="SAM" id="MobiDB-lite"/>
    </source>
</evidence>
<feature type="binding site" evidence="3">
    <location>
        <position position="132"/>
    </location>
    <ligand>
        <name>Zn(2+)</name>
        <dbReference type="ChEBI" id="CHEBI:29105"/>
    </ligand>
</feature>
<feature type="binding site" evidence="3">
    <location>
        <position position="129"/>
    </location>
    <ligand>
        <name>Zn(2+)</name>
        <dbReference type="ChEBI" id="CHEBI:29105"/>
    </ligand>
</feature>
<comment type="caution">
    <text evidence="5">The sequence shown here is derived from an EMBL/GenBank/DDBJ whole genome shotgun (WGS) entry which is preliminary data.</text>
</comment>
<proteinExistence type="predicted"/>
<dbReference type="PANTHER" id="PTHR10122">
    <property type="entry name" value="CYTOCHROME C OXIDASE SUBUNIT 5B, MITOCHONDRIAL"/>
    <property type="match status" value="1"/>
</dbReference>
<evidence type="ECO:0000313" key="5">
    <source>
        <dbReference type="EMBL" id="KZZ88610.1"/>
    </source>
</evidence>
<dbReference type="InterPro" id="IPR002124">
    <property type="entry name" value="Cyt_c_oxidase_su5b"/>
</dbReference>
<dbReference type="VEuPathDB" id="FungiDB:AAP_04933"/>
<gene>
    <name evidence="5" type="ORF">AAP_04933</name>
</gene>
<protein>
    <submittedName>
        <fullName evidence="5">Cytochrome c oxidase polypeptide IV</fullName>
    </submittedName>
</protein>
<keyword evidence="6" id="KW-1185">Reference proteome</keyword>
<dbReference type="EMBL" id="AZGZ01000025">
    <property type="protein sequence ID" value="KZZ88610.1"/>
    <property type="molecule type" value="Genomic_DNA"/>
</dbReference>
<dbReference type="Gene3D" id="2.60.11.10">
    <property type="entry name" value="Cytochrome c oxidase, subunit Vb"/>
    <property type="match status" value="1"/>
</dbReference>
<dbReference type="GO" id="GO:0008270">
    <property type="term" value="F:zinc ion binding"/>
    <property type="evidence" value="ECO:0007669"/>
    <property type="project" value="EnsemblFungi"/>
</dbReference>
<dbReference type="GO" id="GO:0045277">
    <property type="term" value="C:respiratory chain complex IV"/>
    <property type="evidence" value="ECO:0007669"/>
    <property type="project" value="EnsemblFungi"/>
</dbReference>
<keyword evidence="2 3" id="KW-0862">Zinc</keyword>
<accession>A0A166NA30</accession>
<feature type="binding site" evidence="3">
    <location>
        <position position="105"/>
    </location>
    <ligand>
        <name>Zn(2+)</name>
        <dbReference type="ChEBI" id="CHEBI:29105"/>
    </ligand>
</feature>
<dbReference type="GO" id="GO:0033617">
    <property type="term" value="P:mitochondrial respiratory chain complex IV assembly"/>
    <property type="evidence" value="ECO:0007669"/>
    <property type="project" value="EnsemblFungi"/>
</dbReference>
<dbReference type="Proteomes" id="UP000242877">
    <property type="component" value="Unassembled WGS sequence"/>
</dbReference>
<organism evidence="5 6">
    <name type="scientific">Ascosphaera apis ARSEF 7405</name>
    <dbReference type="NCBI Taxonomy" id="392613"/>
    <lineage>
        <taxon>Eukaryota</taxon>
        <taxon>Fungi</taxon>
        <taxon>Dikarya</taxon>
        <taxon>Ascomycota</taxon>
        <taxon>Pezizomycotina</taxon>
        <taxon>Eurotiomycetes</taxon>
        <taxon>Eurotiomycetidae</taxon>
        <taxon>Onygenales</taxon>
        <taxon>Ascosphaeraceae</taxon>
        <taxon>Ascosphaera</taxon>
    </lineage>
</organism>
<dbReference type="CDD" id="cd00924">
    <property type="entry name" value="Cyt_c_Oxidase_Vb"/>
    <property type="match status" value="1"/>
</dbReference>